<gene>
    <name evidence="7" type="primary">rplV</name>
    <name evidence="12" type="ORF">COU12_00905</name>
</gene>
<dbReference type="GO" id="GO:0003735">
    <property type="term" value="F:structural constituent of ribosome"/>
    <property type="evidence" value="ECO:0007669"/>
    <property type="project" value="InterPro"/>
</dbReference>
<feature type="region of interest" description="Disordered" evidence="11">
    <location>
        <begin position="126"/>
        <end position="186"/>
    </location>
</feature>
<dbReference type="HAMAP" id="MF_01331_B">
    <property type="entry name" value="Ribosomal_uL22_B"/>
    <property type="match status" value="1"/>
</dbReference>
<organism evidence="12 13">
    <name type="scientific">Candidatus Jorgensenbacteria bacterium CG10_big_fil_rev_8_21_14_0_10_54_38</name>
    <dbReference type="NCBI Taxonomy" id="1974593"/>
    <lineage>
        <taxon>Bacteria</taxon>
        <taxon>Candidatus Joergenseniibacteriota</taxon>
    </lineage>
</organism>
<comment type="function">
    <text evidence="7">The globular domain of the protein is located near the polypeptide exit tunnel on the outside of the subunit, while an extended beta-hairpin is found that lines the wall of the exit tunnel in the center of the 70S ribosome.</text>
</comment>
<dbReference type="Gene3D" id="3.90.470.10">
    <property type="entry name" value="Ribosomal protein L22/L17"/>
    <property type="match status" value="1"/>
</dbReference>
<evidence type="ECO:0000256" key="8">
    <source>
        <dbReference type="RuleBase" id="RU004005"/>
    </source>
</evidence>
<evidence type="ECO:0000256" key="10">
    <source>
        <dbReference type="RuleBase" id="RU004008"/>
    </source>
</evidence>
<evidence type="ECO:0000313" key="13">
    <source>
        <dbReference type="Proteomes" id="UP000229530"/>
    </source>
</evidence>
<comment type="function">
    <text evidence="7 10">This protein binds specifically to 23S rRNA; its binding is stimulated by other ribosomal proteins, e.g., L4, L17, and L20. It is important during the early stages of 50S assembly. It makes multiple contacts with different domains of the 23S rRNA in the assembled 50S subunit and ribosome.</text>
</comment>
<evidence type="ECO:0000256" key="9">
    <source>
        <dbReference type="RuleBase" id="RU004006"/>
    </source>
</evidence>
<reference evidence="13" key="1">
    <citation type="submission" date="2017-09" db="EMBL/GenBank/DDBJ databases">
        <title>Depth-based differentiation of microbial function through sediment-hosted aquifers and enrichment of novel symbionts in the deep terrestrial subsurface.</title>
        <authorList>
            <person name="Probst A.J."/>
            <person name="Ladd B."/>
            <person name="Jarett J.K."/>
            <person name="Geller-Mcgrath D.E."/>
            <person name="Sieber C.M.K."/>
            <person name="Emerson J.B."/>
            <person name="Anantharaman K."/>
            <person name="Thomas B.C."/>
            <person name="Malmstrom R."/>
            <person name="Stieglmeier M."/>
            <person name="Klingl A."/>
            <person name="Woyke T."/>
            <person name="Ryan C.M."/>
            <person name="Banfield J.F."/>
        </authorList>
    </citation>
    <scope>NUCLEOTIDE SEQUENCE [LARGE SCALE GENOMIC DNA]</scope>
</reference>
<dbReference type="NCBIfam" id="TIGR01044">
    <property type="entry name" value="rplV_bact"/>
    <property type="match status" value="1"/>
</dbReference>
<dbReference type="PANTHER" id="PTHR13501:SF8">
    <property type="entry name" value="LARGE RIBOSOMAL SUBUNIT PROTEIN UL22M"/>
    <property type="match status" value="1"/>
</dbReference>
<dbReference type="Proteomes" id="UP000229530">
    <property type="component" value="Unassembled WGS sequence"/>
</dbReference>
<evidence type="ECO:0000256" key="6">
    <source>
        <dbReference type="ARBA" id="ARBA00035207"/>
    </source>
</evidence>
<name>A0A2M6WGD2_9BACT</name>
<dbReference type="Pfam" id="PF00237">
    <property type="entry name" value="Ribosomal_L22"/>
    <property type="match status" value="1"/>
</dbReference>
<dbReference type="InterPro" id="IPR005727">
    <property type="entry name" value="Ribosomal_uL22_bac/chlpt-type"/>
</dbReference>
<dbReference type="GO" id="GO:0022625">
    <property type="term" value="C:cytosolic large ribosomal subunit"/>
    <property type="evidence" value="ECO:0007669"/>
    <property type="project" value="TreeGrafter"/>
</dbReference>
<dbReference type="SUPFAM" id="SSF54843">
    <property type="entry name" value="Ribosomal protein L22"/>
    <property type="match status" value="1"/>
</dbReference>
<evidence type="ECO:0000256" key="3">
    <source>
        <dbReference type="ARBA" id="ARBA00022884"/>
    </source>
</evidence>
<dbReference type="AlphaFoldDB" id="A0A2M6WGD2"/>
<evidence type="ECO:0000256" key="1">
    <source>
        <dbReference type="ARBA" id="ARBA00009451"/>
    </source>
</evidence>
<accession>A0A2M6WGD2</accession>
<dbReference type="InterPro" id="IPR036394">
    <property type="entry name" value="Ribosomal_uL22_sf"/>
</dbReference>
<dbReference type="EMBL" id="PFBE01000014">
    <property type="protein sequence ID" value="PIT91827.1"/>
    <property type="molecule type" value="Genomic_DNA"/>
</dbReference>
<feature type="compositionally biased region" description="Basic residues" evidence="11">
    <location>
        <begin position="170"/>
        <end position="186"/>
    </location>
</feature>
<keyword evidence="4 7" id="KW-0689">Ribosomal protein</keyword>
<dbReference type="InterPro" id="IPR001063">
    <property type="entry name" value="Ribosomal_uL22"/>
</dbReference>
<evidence type="ECO:0000256" key="5">
    <source>
        <dbReference type="ARBA" id="ARBA00023274"/>
    </source>
</evidence>
<keyword evidence="2 7" id="KW-0699">rRNA-binding</keyword>
<dbReference type="GO" id="GO:0019843">
    <property type="term" value="F:rRNA binding"/>
    <property type="evidence" value="ECO:0007669"/>
    <property type="project" value="UniProtKB-UniRule"/>
</dbReference>
<evidence type="ECO:0000256" key="2">
    <source>
        <dbReference type="ARBA" id="ARBA00022730"/>
    </source>
</evidence>
<proteinExistence type="inferred from homology"/>
<feature type="compositionally biased region" description="Basic and acidic residues" evidence="11">
    <location>
        <begin position="132"/>
        <end position="169"/>
    </location>
</feature>
<dbReference type="InterPro" id="IPR047867">
    <property type="entry name" value="Ribosomal_uL22_bac/org-type"/>
</dbReference>
<comment type="caution">
    <text evidence="12">The sequence shown here is derived from an EMBL/GenBank/DDBJ whole genome shotgun (WGS) entry which is preliminary data.</text>
</comment>
<keyword evidence="3 7" id="KW-0694">RNA-binding</keyword>
<dbReference type="GO" id="GO:0006412">
    <property type="term" value="P:translation"/>
    <property type="evidence" value="ECO:0007669"/>
    <property type="project" value="UniProtKB-UniRule"/>
</dbReference>
<evidence type="ECO:0000256" key="11">
    <source>
        <dbReference type="SAM" id="MobiDB-lite"/>
    </source>
</evidence>
<sequence length="186" mass="21123">MKETAIAKLKYLHSTPRKTRAVADLIRGLSVNEAEAQLSLTARRAGVPLRKLLRSAVANAKQTLKKEPAELYVKEIRVDMGPRLKRWTPRARGAVNLIEKKMSHVTLVLGVAAQPLVPRFVFPEKPKKKKKDVHERTRAHETREKEKGKPAGEAPRGEEKKKAKEEPWRGGKRKGFLGRMFRRKAV</sequence>
<protein>
    <recommendedName>
        <fullName evidence="6 7">Large ribosomal subunit protein uL22</fullName>
    </recommendedName>
</protein>
<evidence type="ECO:0000313" key="12">
    <source>
        <dbReference type="EMBL" id="PIT91827.1"/>
    </source>
</evidence>
<keyword evidence="5 7" id="KW-0687">Ribonucleoprotein</keyword>
<dbReference type="PANTHER" id="PTHR13501">
    <property type="entry name" value="CHLOROPLAST 50S RIBOSOMAL PROTEIN L22-RELATED"/>
    <property type="match status" value="1"/>
</dbReference>
<comment type="similarity">
    <text evidence="1 7 8">Belongs to the universal ribosomal protein uL22 family.</text>
</comment>
<dbReference type="CDD" id="cd00336">
    <property type="entry name" value="Ribosomal_L22"/>
    <property type="match status" value="1"/>
</dbReference>
<evidence type="ECO:0000256" key="4">
    <source>
        <dbReference type="ARBA" id="ARBA00022980"/>
    </source>
</evidence>
<comment type="subunit">
    <text evidence="7 9">Part of the 50S ribosomal subunit.</text>
</comment>
<evidence type="ECO:0000256" key="7">
    <source>
        <dbReference type="HAMAP-Rule" id="MF_01331"/>
    </source>
</evidence>